<keyword evidence="8" id="KW-1185">Reference proteome</keyword>
<feature type="domain" description="NarX-like N-terminal" evidence="6">
    <location>
        <begin position="29"/>
        <end position="123"/>
    </location>
</feature>
<evidence type="ECO:0000256" key="2">
    <source>
        <dbReference type="ARBA" id="ARBA00022692"/>
    </source>
</evidence>
<evidence type="ECO:0000256" key="3">
    <source>
        <dbReference type="ARBA" id="ARBA00022989"/>
    </source>
</evidence>
<feature type="transmembrane region" description="Helical" evidence="5">
    <location>
        <begin position="7"/>
        <end position="29"/>
    </location>
</feature>
<evidence type="ECO:0000256" key="1">
    <source>
        <dbReference type="ARBA" id="ARBA00004141"/>
    </source>
</evidence>
<dbReference type="GO" id="GO:0016020">
    <property type="term" value="C:membrane"/>
    <property type="evidence" value="ECO:0007669"/>
    <property type="project" value="UniProtKB-SubCell"/>
</dbReference>
<keyword evidence="3 5" id="KW-1133">Transmembrane helix</keyword>
<keyword evidence="2 5" id="KW-0812">Transmembrane</keyword>
<organism evidence="7 8">
    <name type="scientific">Helicobacter canadensis MIT 98-5491</name>
    <dbReference type="NCBI Taxonomy" id="537970"/>
    <lineage>
        <taxon>Bacteria</taxon>
        <taxon>Pseudomonadati</taxon>
        <taxon>Campylobacterota</taxon>
        <taxon>Epsilonproteobacteria</taxon>
        <taxon>Campylobacterales</taxon>
        <taxon>Helicobacteraceae</taxon>
        <taxon>Helicobacter</taxon>
    </lineage>
</organism>
<proteinExistence type="predicted"/>
<dbReference type="OrthoDB" id="952521at2"/>
<dbReference type="STRING" id="537970.HCAN_0614"/>
<evidence type="ECO:0000313" key="8">
    <source>
        <dbReference type="Proteomes" id="UP000007032"/>
    </source>
</evidence>
<protein>
    <recommendedName>
        <fullName evidence="6">NarX-like N-terminal domain-containing protein</fullName>
    </recommendedName>
</protein>
<dbReference type="InterPro" id="IPR029095">
    <property type="entry name" value="NarX-like_N"/>
</dbReference>
<dbReference type="EMBL" id="CM000776">
    <property type="protein sequence ID" value="EES89331.1"/>
    <property type="molecule type" value="Genomic_DNA"/>
</dbReference>
<dbReference type="eggNOG" id="COG1196">
    <property type="taxonomic scope" value="Bacteria"/>
</dbReference>
<reference evidence="7 8" key="1">
    <citation type="journal article" date="2009" name="J. Bacteriol.">
        <title>Genome sequence of the emerging pathogen Helicobacter canadensis.</title>
        <authorList>
            <person name="Loman N.J."/>
            <person name="Snyder L.A."/>
            <person name="Linton J.D."/>
            <person name="Langdon R."/>
            <person name="Lawson A.J."/>
            <person name="Weinstock G.M."/>
            <person name="Wren B.W."/>
            <person name="Pallen M.J."/>
        </authorList>
    </citation>
    <scope>NUCLEOTIDE SEQUENCE [LARGE SCALE GENOMIC DNA]</scope>
    <source>
        <strain evidence="7 8">MIT 98-5491</strain>
    </source>
</reference>
<accession>C5ZZ73</accession>
<dbReference type="AlphaFoldDB" id="C5ZZ73"/>
<gene>
    <name evidence="7" type="ORF">HCAN_0614</name>
</gene>
<name>C5ZZ73_9HELI</name>
<dbReference type="Proteomes" id="UP000007032">
    <property type="component" value="Chromosome"/>
</dbReference>
<evidence type="ECO:0000256" key="5">
    <source>
        <dbReference type="SAM" id="Phobius"/>
    </source>
</evidence>
<keyword evidence="4 5" id="KW-0472">Membrane</keyword>
<evidence type="ECO:0000313" key="7">
    <source>
        <dbReference type="EMBL" id="EES89331.1"/>
    </source>
</evidence>
<evidence type="ECO:0000259" key="6">
    <source>
        <dbReference type="Pfam" id="PF13675"/>
    </source>
</evidence>
<sequence>MTKIVTRLIVIGIITTICVGIMIGSVILINQRSLQDGYLINIAGKQRMLTQKITKEVFMINSQNKQGFDELNQSIKEFESNLDILQYGSQEKNIHASTNLTIIKQLNSIESQWLVFKKEVEDFQKKALNIYTDRNFLEDNNLAILRLSDHIVQAMVKAKMPQNVIDEAAKQRMLIQRMAYLLIHYTNQWDSISYRELKEVCELYDSVISNFYYNKNYQKYPNIYKAIKANYEFWSVYYQHLQSAMVTQEEMVGNLKNIAVQNTDLLKQINWMVNYYSDISTHSRSYLEKFQYVAAFIMVLLALYSMRNLFNIHIHLKKFVKKTQMLAQGDFKGNLAEAIKLEGESELSLASKNLSKFLNKFHMAKETSNRAKELSDDISREILEISEEIREKLEMAQISQNKRKSIENAINLGEDIAIQSSEQLIVVARLLEKLHAILQDIEQSCKEKENNKILK</sequence>
<dbReference type="Pfam" id="PF13675">
    <property type="entry name" value="PilJ"/>
    <property type="match status" value="1"/>
</dbReference>
<feature type="transmembrane region" description="Helical" evidence="5">
    <location>
        <begin position="290"/>
        <end position="310"/>
    </location>
</feature>
<dbReference type="HOGENOM" id="CLU_047834_0_0_7"/>
<comment type="subcellular location">
    <subcellularLocation>
        <location evidence="1">Membrane</location>
        <topology evidence="1">Multi-pass membrane protein</topology>
    </subcellularLocation>
</comment>
<evidence type="ECO:0000256" key="4">
    <source>
        <dbReference type="ARBA" id="ARBA00023136"/>
    </source>
</evidence>
<dbReference type="RefSeq" id="WP_006655308.1">
    <property type="nucleotide sequence ID" value="NZ_CM000776.2"/>
</dbReference>